<evidence type="ECO:0000256" key="4">
    <source>
        <dbReference type="ARBA" id="ARBA00023180"/>
    </source>
</evidence>
<dbReference type="GO" id="GO:0016740">
    <property type="term" value="F:transferase activity"/>
    <property type="evidence" value="ECO:0007669"/>
    <property type="project" value="UniProtKB-KW"/>
</dbReference>
<evidence type="ECO:0000313" key="8">
    <source>
        <dbReference type="Proteomes" id="UP000451233"/>
    </source>
</evidence>
<dbReference type="PROSITE" id="PS00523">
    <property type="entry name" value="SULFATASE_1"/>
    <property type="match status" value="1"/>
</dbReference>
<gene>
    <name evidence="7" type="ORF">GS398_12430</name>
</gene>
<evidence type="ECO:0000259" key="6">
    <source>
        <dbReference type="Pfam" id="PF00884"/>
    </source>
</evidence>
<keyword evidence="8" id="KW-1185">Reference proteome</keyword>
<dbReference type="PANTHER" id="PTHR43108:SF8">
    <property type="entry name" value="SD21168P"/>
    <property type="match status" value="1"/>
</dbReference>
<accession>A0A7K1XYS9</accession>
<comment type="similarity">
    <text evidence="1">Belongs to the sulfatase family.</text>
</comment>
<dbReference type="Pfam" id="PF00884">
    <property type="entry name" value="Sulfatase"/>
    <property type="match status" value="1"/>
</dbReference>
<comment type="caution">
    <text evidence="7">The sequence shown here is derived from an EMBL/GenBank/DDBJ whole genome shotgun (WGS) entry which is preliminary data.</text>
</comment>
<keyword evidence="7" id="KW-0808">Transferase</keyword>
<dbReference type="CDD" id="cd16031">
    <property type="entry name" value="G6S_like"/>
    <property type="match status" value="1"/>
</dbReference>
<proteinExistence type="inferred from homology"/>
<dbReference type="InterPro" id="IPR017850">
    <property type="entry name" value="Alkaline_phosphatase_core_sf"/>
</dbReference>
<evidence type="ECO:0000256" key="5">
    <source>
        <dbReference type="SAM" id="SignalP"/>
    </source>
</evidence>
<keyword evidence="4" id="KW-0325">Glycoprotein</keyword>
<keyword evidence="3 7" id="KW-0378">Hydrolase</keyword>
<sequence length="498" mass="57761">MAKRFIHVALVLFQLAGVNNIAAQTLPDLPKSARTSPRLNVVFILTDDHRNDFMGFTGKIPWLKTPNMDRMASHGAYFRNAFVTTSLCSPSRTSILTGQYSHVHTIVDNVAPEPANLLVFPQYLQRSGYQTSFFGKWHMGNDDDKPRKGFDHWESFKGQGVYWNPELNIDGKQVKYTDSTYITDLLTEHAISWLKARDPKKPFFLYLSHKAVHAPVEPAKRHAGMYSGKQYALPVTFFQTQTDEYKKYGWPDWVKQQRYSWHGVDFPYHAHQPIDELVRKYCETLGAVDESVGAVMNYLEETGLDKNTVVIYMGDNGFSWGEHGLIDKRHFYEESVKVPFLVWSPKLFNGGKTITKMVQNIDIAPTVLEWAGLKKPDYMPGKSFGQLLRGDESGWRDKIFYEYFWEYDFPMTPTIFGVRTDQYKYIRPWGIWDTHELYDLVKDPLEMHNLVLDTAYTRIQKQLAGELFNWLEQTNGMQIPLKKTIKRPSGDYRHQGQF</sequence>
<evidence type="ECO:0000256" key="3">
    <source>
        <dbReference type="ARBA" id="ARBA00022801"/>
    </source>
</evidence>
<dbReference type="EMBL" id="WVHS01000003">
    <property type="protein sequence ID" value="MXV16113.1"/>
    <property type="molecule type" value="Genomic_DNA"/>
</dbReference>
<dbReference type="InterPro" id="IPR024607">
    <property type="entry name" value="Sulfatase_CS"/>
</dbReference>
<keyword evidence="2 5" id="KW-0732">Signal</keyword>
<dbReference type="SUPFAM" id="SSF53649">
    <property type="entry name" value="Alkaline phosphatase-like"/>
    <property type="match status" value="1"/>
</dbReference>
<feature type="signal peptide" evidence="5">
    <location>
        <begin position="1"/>
        <end position="23"/>
    </location>
</feature>
<organism evidence="7 8">
    <name type="scientific">Hufsiella ginkgonis</name>
    <dbReference type="NCBI Taxonomy" id="2695274"/>
    <lineage>
        <taxon>Bacteria</taxon>
        <taxon>Pseudomonadati</taxon>
        <taxon>Bacteroidota</taxon>
        <taxon>Sphingobacteriia</taxon>
        <taxon>Sphingobacteriales</taxon>
        <taxon>Sphingobacteriaceae</taxon>
        <taxon>Hufsiella</taxon>
    </lineage>
</organism>
<evidence type="ECO:0000256" key="1">
    <source>
        <dbReference type="ARBA" id="ARBA00008779"/>
    </source>
</evidence>
<dbReference type="GO" id="GO:0016787">
    <property type="term" value="F:hydrolase activity"/>
    <property type="evidence" value="ECO:0007669"/>
    <property type="project" value="UniProtKB-KW"/>
</dbReference>
<protein>
    <submittedName>
        <fullName evidence="7">Sulfatase-like hydrolase/transferase</fullName>
    </submittedName>
</protein>
<feature type="chain" id="PRO_5029492179" evidence="5">
    <location>
        <begin position="24"/>
        <end position="498"/>
    </location>
</feature>
<evidence type="ECO:0000313" key="7">
    <source>
        <dbReference type="EMBL" id="MXV16113.1"/>
    </source>
</evidence>
<reference evidence="7 8" key="1">
    <citation type="submission" date="2019-11" db="EMBL/GenBank/DDBJ databases">
        <title>Pedobacter sp. HMF7056 Genome sequencing and assembly.</title>
        <authorList>
            <person name="Kang H."/>
            <person name="Kim H."/>
            <person name="Joh K."/>
        </authorList>
    </citation>
    <scope>NUCLEOTIDE SEQUENCE [LARGE SCALE GENOMIC DNA]</scope>
    <source>
        <strain evidence="7 8">HMF7056</strain>
    </source>
</reference>
<dbReference type="Proteomes" id="UP000451233">
    <property type="component" value="Unassembled WGS sequence"/>
</dbReference>
<dbReference type="InterPro" id="IPR000917">
    <property type="entry name" value="Sulfatase_N"/>
</dbReference>
<feature type="domain" description="Sulfatase N-terminal" evidence="6">
    <location>
        <begin position="40"/>
        <end position="372"/>
    </location>
</feature>
<dbReference type="Gene3D" id="3.40.720.10">
    <property type="entry name" value="Alkaline Phosphatase, subunit A"/>
    <property type="match status" value="1"/>
</dbReference>
<evidence type="ECO:0000256" key="2">
    <source>
        <dbReference type="ARBA" id="ARBA00022729"/>
    </source>
</evidence>
<name>A0A7K1XYS9_9SPHI</name>
<dbReference type="PANTHER" id="PTHR43108">
    <property type="entry name" value="N-ACETYLGLUCOSAMINE-6-SULFATASE FAMILY MEMBER"/>
    <property type="match status" value="1"/>
</dbReference>
<dbReference type="RefSeq" id="WP_160907133.1">
    <property type="nucleotide sequence ID" value="NZ_WVHS01000003.1"/>
</dbReference>
<dbReference type="AlphaFoldDB" id="A0A7K1XYS9"/>